<reference evidence="4" key="1">
    <citation type="submission" date="2016-10" db="EMBL/GenBank/DDBJ databases">
        <authorList>
            <person name="Varghese N."/>
            <person name="Submissions S."/>
        </authorList>
    </citation>
    <scope>NUCLEOTIDE SEQUENCE [LARGE SCALE GENOMIC DNA]</scope>
    <source>
        <strain evidence="4">DC30,IBRC 10041,KCTC 4046</strain>
    </source>
</reference>
<evidence type="ECO:0000313" key="3">
    <source>
        <dbReference type="EMBL" id="SDY16162.1"/>
    </source>
</evidence>
<evidence type="ECO:0000256" key="1">
    <source>
        <dbReference type="ARBA" id="ARBA00022729"/>
    </source>
</evidence>
<keyword evidence="1" id="KW-0732">Signal</keyword>
<dbReference type="Proteomes" id="UP000199079">
    <property type="component" value="Unassembled WGS sequence"/>
</dbReference>
<dbReference type="InterPro" id="IPR028082">
    <property type="entry name" value="Peripla_BP_I"/>
</dbReference>
<dbReference type="EMBL" id="FNPC01000003">
    <property type="protein sequence ID" value="SDY16162.1"/>
    <property type="molecule type" value="Genomic_DNA"/>
</dbReference>
<dbReference type="PANTHER" id="PTHR30483">
    <property type="entry name" value="LEUCINE-SPECIFIC-BINDING PROTEIN"/>
    <property type="match status" value="1"/>
</dbReference>
<dbReference type="PANTHER" id="PTHR30483:SF6">
    <property type="entry name" value="PERIPLASMIC BINDING PROTEIN OF ABC TRANSPORTER FOR NATURAL AMINO ACIDS"/>
    <property type="match status" value="1"/>
</dbReference>
<feature type="domain" description="Leucine-binding protein" evidence="2">
    <location>
        <begin position="1"/>
        <end position="328"/>
    </location>
</feature>
<dbReference type="SUPFAM" id="SSF53822">
    <property type="entry name" value="Periplasmic binding protein-like I"/>
    <property type="match status" value="1"/>
</dbReference>
<organism evidence="3 4">
    <name type="scientific">Halopenitus persicus</name>
    <dbReference type="NCBI Taxonomy" id="1048396"/>
    <lineage>
        <taxon>Archaea</taxon>
        <taxon>Methanobacteriati</taxon>
        <taxon>Methanobacteriota</taxon>
        <taxon>Stenosarchaea group</taxon>
        <taxon>Halobacteria</taxon>
        <taxon>Halobacteriales</taxon>
        <taxon>Haloferacaceae</taxon>
        <taxon>Halopenitus</taxon>
    </lineage>
</organism>
<proteinExistence type="predicted"/>
<dbReference type="InterPro" id="IPR028081">
    <property type="entry name" value="Leu-bd"/>
</dbReference>
<protein>
    <submittedName>
        <fullName evidence="3">Amino acid/amide ABC transporter substrate-binding protein, HAAT family</fullName>
    </submittedName>
</protein>
<keyword evidence="4" id="KW-1185">Reference proteome</keyword>
<evidence type="ECO:0000259" key="2">
    <source>
        <dbReference type="Pfam" id="PF13458"/>
    </source>
</evidence>
<dbReference type="Pfam" id="PF13458">
    <property type="entry name" value="Peripla_BP_6"/>
    <property type="match status" value="1"/>
</dbReference>
<dbReference type="InterPro" id="IPR051010">
    <property type="entry name" value="BCAA_transport"/>
</dbReference>
<evidence type="ECO:0000313" key="4">
    <source>
        <dbReference type="Proteomes" id="UP000199079"/>
    </source>
</evidence>
<gene>
    <name evidence="3" type="ORF">SAMN05216564_103325</name>
</gene>
<sequence length="362" mass="38908">MEGPYSGLGSNQREGYELGIQKINESDEFDFTIDATFENTKSEVSTARQKAQKLVQQDDKDYLSGCVSSAASLAINSFAQEQEILWVPGGGAIQITGSGCNEWSFRAETHSGQIARAFGPWIPKNIGTQGWIHYADYSYGKDINTSFTEQMQASDASVNIVGRSTSQLGATNFSSYISQIENSEAEFVVLGLAGGDLITFVKQAVDAGLKETVTITSPTMCMQAIRNALGEAANGTYGGVRYDPKIDTPANQDFVERYQEEYDGNPDAFARAGFDAIWMTAQGIQEADDTGPATVKDSLPGQEVSSVFGSNTYRECNNQATNPVWVGRNVPSDQGGSSSVELLSQKSGQEAVAPCSEVNCSL</sequence>
<accession>A0A1H3HL21</accession>
<dbReference type="Gene3D" id="3.40.50.2300">
    <property type="match status" value="2"/>
</dbReference>
<name>A0A1H3HL21_9EURY</name>
<dbReference type="AlphaFoldDB" id="A0A1H3HL21"/>